<proteinExistence type="predicted"/>
<evidence type="ECO:0008006" key="4">
    <source>
        <dbReference type="Google" id="ProtNLM"/>
    </source>
</evidence>
<gene>
    <name evidence="2" type="ORF">D0433_10790</name>
</gene>
<evidence type="ECO:0000313" key="2">
    <source>
        <dbReference type="EMBL" id="RFM23413.1"/>
    </source>
</evidence>
<evidence type="ECO:0000313" key="3">
    <source>
        <dbReference type="Proteomes" id="UP000266389"/>
    </source>
</evidence>
<name>A0A395LXX4_9BACT</name>
<feature type="transmembrane region" description="Helical" evidence="1">
    <location>
        <begin position="30"/>
        <end position="48"/>
    </location>
</feature>
<comment type="caution">
    <text evidence="2">The sequence shown here is derived from an EMBL/GenBank/DDBJ whole genome shotgun (WGS) entry which is preliminary data.</text>
</comment>
<dbReference type="AlphaFoldDB" id="A0A395LXX4"/>
<organism evidence="2 3">
    <name type="scientific">Candidatus Thermochlorobacter aerophilus</name>
    <dbReference type="NCBI Taxonomy" id="1868324"/>
    <lineage>
        <taxon>Bacteria</taxon>
        <taxon>Pseudomonadati</taxon>
        <taxon>Chlorobiota</taxon>
        <taxon>Chlorobiia</taxon>
        <taxon>Chlorobiales</taxon>
        <taxon>Candidatus Thermochlorobacteriaceae</taxon>
        <taxon>Candidatus Thermochlorobacter</taxon>
    </lineage>
</organism>
<keyword evidence="1" id="KW-0472">Membrane</keyword>
<sequence>MSLGLVAASVALAIVLPVAAFLERPTVHAAWMWIALSVAGFFLLYLLCKHRLATPEKIAEHLNRTDPRWEESAQLLLKPASELSLLELRQLQRLQAQPLHAEALLPNPFRPALQVALVSILCGACVMWLGYSLRTEQTRATQAPPLSRTATLLPTVTRLSVELVPPRYTQRERLTSPSLDLRTIEQTTATWTLELSQPARTARLIFNHDDTLYFPAQGLMRQVSTTLSRSGFYFLEVETEHGIERSHYYKIFLERDEPPAITILEPHQRIEVDLLRHSRLTLVARIHDDFAVRESNVQAVLAQGKGENIRFKKLFFPFDAVHREQHTKTLDLLALGLKPGDELYLTVEAQDNREPQPNRTRSETVLITTKDTAEVETDFSMSLPVAAQPDYFRSQRQIIIDTEKLLRERRTLSPAAFQARSEALGVDQKVLRLRYGKFLGEEFESAIGGAAMEEIERSLAPKDSTPHPLLKFIRHVHDENCGHLSKASLAALEKNPNETAVEKLMSQFVHAHDTEEGATFYSDAIKAQLKAALAEMWDAELYLRMHKPEEALPYELKALKLLKALQQNSRLYVQRMGFEPPTLKPDEKRLSGKLDKVVSRTVSQTLTVQDEFAAVRKALAVISNLRAGQELVSGTALQHLTQGGTALARAAESDPLRYLDALQALRQFLDAAEQHGRAPLVYLEPVERALWSLLPQPESRPERHHLHMPTLAKSYFQHFSYAR</sequence>
<evidence type="ECO:0000256" key="1">
    <source>
        <dbReference type="SAM" id="Phobius"/>
    </source>
</evidence>
<keyword evidence="1" id="KW-0812">Transmembrane</keyword>
<reference evidence="2 3" key="1">
    <citation type="journal article" date="2011" name="ISME J.">
        <title>Community ecology of hot spring cyanobacterial mats: predominant populations and their functional potential.</title>
        <authorList>
            <person name="Klatt C.G."/>
            <person name="Wood J.M."/>
            <person name="Rusch D.B."/>
            <person name="Bateson M.M."/>
            <person name="Hamamura N."/>
            <person name="Heidelberg J.F."/>
            <person name="Grossman A.R."/>
            <person name="Bhaya D."/>
            <person name="Cohan F.M."/>
            <person name="Kuhl M."/>
            <person name="Bryant D.A."/>
            <person name="Ward D.M."/>
        </authorList>
    </citation>
    <scope>NUCLEOTIDE SEQUENCE [LARGE SCALE GENOMIC DNA]</scope>
    <source>
        <strain evidence="2">OS</strain>
    </source>
</reference>
<keyword evidence="1" id="KW-1133">Transmembrane helix</keyword>
<accession>A0A395LXX4</accession>
<protein>
    <recommendedName>
        <fullName evidence="4">DUF4175 family protein</fullName>
    </recommendedName>
</protein>
<dbReference type="EMBL" id="PHFL01000065">
    <property type="protein sequence ID" value="RFM23413.1"/>
    <property type="molecule type" value="Genomic_DNA"/>
</dbReference>
<dbReference type="Proteomes" id="UP000266389">
    <property type="component" value="Unassembled WGS sequence"/>
</dbReference>